<dbReference type="GO" id="GO:0004856">
    <property type="term" value="F:D-xylulokinase activity"/>
    <property type="evidence" value="ECO:0007669"/>
    <property type="project" value="TreeGrafter"/>
</dbReference>
<dbReference type="EMBL" id="RBKU01000001">
    <property type="protein sequence ID" value="RKR83125.1"/>
    <property type="molecule type" value="Genomic_DNA"/>
</dbReference>
<evidence type="ECO:0000256" key="1">
    <source>
        <dbReference type="ARBA" id="ARBA00009156"/>
    </source>
</evidence>
<keyword evidence="2" id="KW-0808">Transferase</keyword>
<dbReference type="OrthoDB" id="9786272at2"/>
<evidence type="ECO:0000256" key="3">
    <source>
        <dbReference type="ARBA" id="ARBA00022777"/>
    </source>
</evidence>
<name>A0A495J2D0_9SPHI</name>
<keyword evidence="3 6" id="KW-0418">Kinase</keyword>
<evidence type="ECO:0000313" key="7">
    <source>
        <dbReference type="Proteomes" id="UP000268007"/>
    </source>
</evidence>
<dbReference type="CDD" id="cd07772">
    <property type="entry name" value="ASKHA_NBD_FGGY_NaCK-like"/>
    <property type="match status" value="1"/>
</dbReference>
<dbReference type="InterPro" id="IPR043129">
    <property type="entry name" value="ATPase_NBD"/>
</dbReference>
<dbReference type="Proteomes" id="UP000268007">
    <property type="component" value="Unassembled WGS sequence"/>
</dbReference>
<dbReference type="InterPro" id="IPR018484">
    <property type="entry name" value="FGGY_N"/>
</dbReference>
<evidence type="ECO:0000259" key="5">
    <source>
        <dbReference type="Pfam" id="PF21546"/>
    </source>
</evidence>
<dbReference type="InterPro" id="IPR049382">
    <property type="entry name" value="FGGY_C_2"/>
</dbReference>
<accession>A0A495J2D0</accession>
<dbReference type="AlphaFoldDB" id="A0A495J2D0"/>
<dbReference type="Gene3D" id="3.30.420.40">
    <property type="match status" value="2"/>
</dbReference>
<proteinExistence type="inferred from homology"/>
<reference evidence="6 7" key="1">
    <citation type="submission" date="2018-10" db="EMBL/GenBank/DDBJ databases">
        <title>Genomic Encyclopedia of Archaeal and Bacterial Type Strains, Phase II (KMG-II): from individual species to whole genera.</title>
        <authorList>
            <person name="Goeker M."/>
        </authorList>
    </citation>
    <scope>NUCLEOTIDE SEQUENCE [LARGE SCALE GENOMIC DNA]</scope>
    <source>
        <strain evidence="6 7">DSM 18602</strain>
    </source>
</reference>
<feature type="domain" description="Carbohydrate kinase FGGY N-terminal" evidence="4">
    <location>
        <begin position="7"/>
        <end position="212"/>
    </location>
</feature>
<dbReference type="GO" id="GO:0005829">
    <property type="term" value="C:cytosol"/>
    <property type="evidence" value="ECO:0007669"/>
    <property type="project" value="TreeGrafter"/>
</dbReference>
<protein>
    <submittedName>
        <fullName evidence="6">Sugar (Pentulose or hexulose) kinase</fullName>
    </submittedName>
</protein>
<dbReference type="Pfam" id="PF21546">
    <property type="entry name" value="FGGY_C_2"/>
    <property type="match status" value="1"/>
</dbReference>
<evidence type="ECO:0000259" key="4">
    <source>
        <dbReference type="Pfam" id="PF00370"/>
    </source>
</evidence>
<evidence type="ECO:0000256" key="2">
    <source>
        <dbReference type="ARBA" id="ARBA00022679"/>
    </source>
</evidence>
<dbReference type="GO" id="GO:0005997">
    <property type="term" value="P:xylulose metabolic process"/>
    <property type="evidence" value="ECO:0007669"/>
    <property type="project" value="TreeGrafter"/>
</dbReference>
<dbReference type="PANTHER" id="PTHR10196">
    <property type="entry name" value="SUGAR KINASE"/>
    <property type="match status" value="1"/>
</dbReference>
<dbReference type="Pfam" id="PF00370">
    <property type="entry name" value="FGGY_N"/>
    <property type="match status" value="1"/>
</dbReference>
<organism evidence="6 7">
    <name type="scientific">Mucilaginibacter gracilis</name>
    <dbReference type="NCBI Taxonomy" id="423350"/>
    <lineage>
        <taxon>Bacteria</taxon>
        <taxon>Pseudomonadati</taxon>
        <taxon>Bacteroidota</taxon>
        <taxon>Sphingobacteriia</taxon>
        <taxon>Sphingobacteriales</taxon>
        <taxon>Sphingobacteriaceae</taxon>
        <taxon>Mucilaginibacter</taxon>
    </lineage>
</organism>
<keyword evidence="7" id="KW-1185">Reference proteome</keyword>
<evidence type="ECO:0000313" key="6">
    <source>
        <dbReference type="EMBL" id="RKR83125.1"/>
    </source>
</evidence>
<dbReference type="SUPFAM" id="SSF53067">
    <property type="entry name" value="Actin-like ATPase domain"/>
    <property type="match status" value="2"/>
</dbReference>
<comment type="caution">
    <text evidence="6">The sequence shown here is derived from an EMBL/GenBank/DDBJ whole genome shotgun (WGS) entry which is preliminary data.</text>
</comment>
<comment type="similarity">
    <text evidence="1">Belongs to the FGGY kinase family.</text>
</comment>
<feature type="domain" description="Carbohydrate kinase FGGY C-terminal" evidence="5">
    <location>
        <begin position="247"/>
        <end position="433"/>
    </location>
</feature>
<dbReference type="RefSeq" id="WP_121198654.1">
    <property type="nucleotide sequence ID" value="NZ_RBKU01000001.1"/>
</dbReference>
<gene>
    <name evidence="6" type="ORF">BDD43_3327</name>
</gene>
<sequence>MKSVPVIAIFDIGKTNKKFFLIDEYYKIVLERTVNFEETVDDDGDPCEDIDLLANWVKQSLTDILSLKKFEVKALNFSTYGASFVHIDNDGKVTAPLCNYLKDFPAELKDEFYAKYGGETLVSSQTASPVLGNLNSGMQLYRIKHKKPELFNRIKYSLHLPQYLNFLVTGSYYSDITSIGCHTQLWDFVKNDYHNWVYQEGIDKILAPIFPSDVTMNKVIDGHEYHVGAGLHDSSAALIPYLTSFSEPFILISTGTWCISLNPFNNNPLTTDELNKDCLCYMEYHGKPVKASRLFAGNEHEKQTKRIAEHFKKPLDQYKKVKYNAGFVKAAKNDDANTPVLMQQSLFGDRDLSAFSSYDEAYHCLIQDIMTQQQVSTTLVIQDTGVKRIFVDGGFGKNVVYMNMLATAFPHLEVFAASVAQATAIGAALSIHKHWNSKTIPGDMIELKYYALAHQMEADEIKQS</sequence>
<dbReference type="PANTHER" id="PTHR10196:SF57">
    <property type="entry name" value="XYLULOSE KINASE"/>
    <property type="match status" value="1"/>
</dbReference>